<name>A0A434AA85_9FLAO</name>
<protein>
    <recommendedName>
        <fullName evidence="4">DUF3592 domain-containing protein</fullName>
    </recommendedName>
</protein>
<evidence type="ECO:0000256" key="1">
    <source>
        <dbReference type="SAM" id="Phobius"/>
    </source>
</evidence>
<keyword evidence="3" id="KW-1185">Reference proteome</keyword>
<organism evidence="2 3">
    <name type="scientific">Flavobacterium cupreum</name>
    <dbReference type="NCBI Taxonomy" id="2133766"/>
    <lineage>
        <taxon>Bacteria</taxon>
        <taxon>Pseudomonadati</taxon>
        <taxon>Bacteroidota</taxon>
        <taxon>Flavobacteriia</taxon>
        <taxon>Flavobacteriales</taxon>
        <taxon>Flavobacteriaceae</taxon>
        <taxon>Flavobacterium</taxon>
    </lineage>
</organism>
<dbReference type="EMBL" id="QWDM01000003">
    <property type="protein sequence ID" value="RUT71278.1"/>
    <property type="molecule type" value="Genomic_DNA"/>
</dbReference>
<proteinExistence type="predicted"/>
<keyword evidence="1" id="KW-0812">Transmembrane</keyword>
<dbReference type="OrthoDB" id="1377098at2"/>
<comment type="caution">
    <text evidence="2">The sequence shown here is derived from an EMBL/GenBank/DDBJ whole genome shotgun (WGS) entry which is preliminary data.</text>
</comment>
<gene>
    <name evidence="2" type="ORF">D0817_05195</name>
</gene>
<keyword evidence="1" id="KW-0472">Membrane</keyword>
<evidence type="ECO:0000313" key="2">
    <source>
        <dbReference type="EMBL" id="RUT71278.1"/>
    </source>
</evidence>
<dbReference type="Proteomes" id="UP000288102">
    <property type="component" value="Unassembled WGS sequence"/>
</dbReference>
<accession>A0A434AA85</accession>
<feature type="transmembrane region" description="Helical" evidence="1">
    <location>
        <begin position="21"/>
        <end position="39"/>
    </location>
</feature>
<keyword evidence="1" id="KW-1133">Transmembrane helix</keyword>
<sequence>MMLIAFTSETLAIAGKKKSKILAILIIFSIIIFIIYGQLKSYRYEKELLKDGKVTIGKLDSIEEHPKRTYLHVSYYIGKKKIISFESGLHKKVSPKDIGKFYKIKYLLNSPEIIRGIYSQQIIDSMAILKAGFSKKDIEK</sequence>
<reference evidence="3" key="1">
    <citation type="journal article" date="2019" name="Syst. Appl. Microbiol.">
        <title>Flavobacterium circumlabens sp. nov. and Flavobacterium cupreum sp. nov., two psychrotrophic species isolated from Antarctic environmental samples.</title>
        <authorList>
            <person name="Kralova S."/>
            <person name="Busse H.-J."/>
            <person name="Svec P."/>
            <person name="Maslanova I."/>
            <person name="Stankova E."/>
            <person name="Bartak M."/>
            <person name="Sedlacek I."/>
        </authorList>
    </citation>
    <scope>NUCLEOTIDE SEQUENCE [LARGE SCALE GENOMIC DNA]</scope>
    <source>
        <strain evidence="3">CCM 8825</strain>
    </source>
</reference>
<evidence type="ECO:0008006" key="4">
    <source>
        <dbReference type="Google" id="ProtNLM"/>
    </source>
</evidence>
<dbReference type="RefSeq" id="WP_127337335.1">
    <property type="nucleotide sequence ID" value="NZ_QWDM01000003.1"/>
</dbReference>
<evidence type="ECO:0000313" key="3">
    <source>
        <dbReference type="Proteomes" id="UP000288102"/>
    </source>
</evidence>
<dbReference type="AlphaFoldDB" id="A0A434AA85"/>